<dbReference type="CDD" id="cd00067">
    <property type="entry name" value="GAL4"/>
    <property type="match status" value="1"/>
</dbReference>
<accession>A0ABR1F2T0</accession>
<feature type="compositionally biased region" description="Low complexity" evidence="3">
    <location>
        <begin position="740"/>
        <end position="766"/>
    </location>
</feature>
<keyword evidence="2" id="KW-0539">Nucleus</keyword>
<dbReference type="PROSITE" id="PS50048">
    <property type="entry name" value="ZN2_CY6_FUNGAL_2"/>
    <property type="match status" value="1"/>
</dbReference>
<dbReference type="InterPro" id="IPR001138">
    <property type="entry name" value="Zn2Cys6_DnaBD"/>
</dbReference>
<dbReference type="SUPFAM" id="SSF57701">
    <property type="entry name" value="Zn2/Cys6 DNA-binding domain"/>
    <property type="match status" value="1"/>
</dbReference>
<feature type="region of interest" description="Disordered" evidence="3">
    <location>
        <begin position="46"/>
        <end position="72"/>
    </location>
</feature>
<dbReference type="Pfam" id="PF00172">
    <property type="entry name" value="Zn_clus"/>
    <property type="match status" value="1"/>
</dbReference>
<name>A0ABR1F2T0_9ASCO</name>
<dbReference type="Pfam" id="PF04082">
    <property type="entry name" value="Fungal_trans"/>
    <property type="match status" value="1"/>
</dbReference>
<evidence type="ECO:0000259" key="4">
    <source>
        <dbReference type="PROSITE" id="PS50048"/>
    </source>
</evidence>
<gene>
    <name evidence="5" type="ORF">BZA70DRAFT_202741</name>
</gene>
<reference evidence="5 6" key="1">
    <citation type="submission" date="2024-03" db="EMBL/GenBank/DDBJ databases">
        <title>Genome-scale model development and genomic sequencing of the oleaginous clade Lipomyces.</title>
        <authorList>
            <consortium name="Lawrence Berkeley National Laboratory"/>
            <person name="Czajka J.J."/>
            <person name="Han Y."/>
            <person name="Kim J."/>
            <person name="Mondo S.J."/>
            <person name="Hofstad B.A."/>
            <person name="Robles A."/>
            <person name="Haridas S."/>
            <person name="Riley R."/>
            <person name="LaButti K."/>
            <person name="Pangilinan J."/>
            <person name="Andreopoulos W."/>
            <person name="Lipzen A."/>
            <person name="Yan J."/>
            <person name="Wang M."/>
            <person name="Ng V."/>
            <person name="Grigoriev I.V."/>
            <person name="Spatafora J.W."/>
            <person name="Magnuson J.K."/>
            <person name="Baker S.E."/>
            <person name="Pomraning K.R."/>
        </authorList>
    </citation>
    <scope>NUCLEOTIDE SEQUENCE [LARGE SCALE GENOMIC DNA]</scope>
    <source>
        <strain evidence="5 6">Phaff 52-87</strain>
    </source>
</reference>
<dbReference type="PANTHER" id="PTHR47431:SF1">
    <property type="entry name" value="ZN(II)2CYS6 TRANSCRIPTION FACTOR (EUROFUNG)"/>
    <property type="match status" value="1"/>
</dbReference>
<sequence>MEVPAPVSTACLACRSRHLKCDAGVPVCQRCKSAQRECVYVKSRRGWKSSPSSSSSSTASSSLSSSTVSSVDGVGLPKRRLVDVDISAADLTAGASTGLRPIDSAAVSAPPSLIDLYFYYFHNAHPVVVPRSFYSTLISGVFDSDTNAIVSDLLAPVVHFTGSFYSENADSKLYQNAIDRLVFGDISPSTDHTQTYSFILTPSPFAVQALLIYMIVLHSSNEQTKSLAVRNYVVDMALYLGMQNVSFIDSFIASSCRSQDPIFRSVLRESLVRTFWMLYVMDAWLTSIHCEREFKLATIPRKDYPLPCEQDEYDNGLIPPSPTRQDFVNRIFAEDTRDFSSFAYLIDAVHTSGVCIFQAYRTRSDERAVQMVDTSISTWLLHLPESKKKMLLVRPTAAAHFFDPSGRGGREVDELMLMASTIIHNMLILMHKRLSHFALVPNAYEEIDNTCFTPRSLLISFRARALSYRHSEGYKSRTPSTVEELNYLVGSFGGNADSSATDAHTAKCLASADALANLISYAADSITRRSPFFTCGILLSAIVHLSACVWDLFPKYGDARAEEQDRELAKERVKLAVGSLRALSGVWDTASVNLGQIKEAARIVFQQREAAATYLSQLKNADSVMSFQQQQPQQQRDQLYQQQLLQQQQNVPAPTIDASLMPSTNNNNNNNYIWSETESTASSVMDSYSTGGSIGGFSPYDPLSTSTLNFVSPTAVSPSDSRVPARISNPMPSYPPSTTPPQVQQTPSQPQPQQQQQQQQQQSTQQLPVNHQQLPYLTAEDKIALAEIKELPVSYVDETEFYQLFDDETLVYQFMTGQSSAYF</sequence>
<dbReference type="RefSeq" id="XP_064767192.1">
    <property type="nucleotide sequence ID" value="XM_064910143.1"/>
</dbReference>
<feature type="region of interest" description="Disordered" evidence="3">
    <location>
        <begin position="713"/>
        <end position="767"/>
    </location>
</feature>
<dbReference type="InterPro" id="IPR036864">
    <property type="entry name" value="Zn2-C6_fun-type_DNA-bd_sf"/>
</dbReference>
<proteinExistence type="predicted"/>
<organism evidence="5 6">
    <name type="scientific">Myxozyma melibiosi</name>
    <dbReference type="NCBI Taxonomy" id="54550"/>
    <lineage>
        <taxon>Eukaryota</taxon>
        <taxon>Fungi</taxon>
        <taxon>Dikarya</taxon>
        <taxon>Ascomycota</taxon>
        <taxon>Saccharomycotina</taxon>
        <taxon>Lipomycetes</taxon>
        <taxon>Lipomycetales</taxon>
        <taxon>Lipomycetaceae</taxon>
        <taxon>Myxozyma</taxon>
    </lineage>
</organism>
<feature type="domain" description="Zn(2)-C6 fungal-type" evidence="4">
    <location>
        <begin position="10"/>
        <end position="40"/>
    </location>
</feature>
<evidence type="ECO:0000256" key="1">
    <source>
        <dbReference type="ARBA" id="ARBA00022723"/>
    </source>
</evidence>
<dbReference type="EMBL" id="JBBJBU010000009">
    <property type="protein sequence ID" value="KAK7204159.1"/>
    <property type="molecule type" value="Genomic_DNA"/>
</dbReference>
<dbReference type="InterPro" id="IPR007219">
    <property type="entry name" value="XnlR_reg_dom"/>
</dbReference>
<comment type="caution">
    <text evidence="5">The sequence shown here is derived from an EMBL/GenBank/DDBJ whole genome shotgun (WGS) entry which is preliminary data.</text>
</comment>
<dbReference type="PANTHER" id="PTHR47431">
    <property type="entry name" value="ZN(II)2CYS6 TRANSCRIPTION FACTOR (EUROFUNG)-RELATED"/>
    <property type="match status" value="1"/>
</dbReference>
<evidence type="ECO:0000313" key="6">
    <source>
        <dbReference type="Proteomes" id="UP001498771"/>
    </source>
</evidence>
<dbReference type="Proteomes" id="UP001498771">
    <property type="component" value="Unassembled WGS sequence"/>
</dbReference>
<dbReference type="CDD" id="cd12148">
    <property type="entry name" value="fungal_TF_MHR"/>
    <property type="match status" value="1"/>
</dbReference>
<protein>
    <recommendedName>
        <fullName evidence="4">Zn(2)-C6 fungal-type domain-containing protein</fullName>
    </recommendedName>
</protein>
<evidence type="ECO:0000256" key="3">
    <source>
        <dbReference type="SAM" id="MobiDB-lite"/>
    </source>
</evidence>
<dbReference type="GeneID" id="90035655"/>
<evidence type="ECO:0000313" key="5">
    <source>
        <dbReference type="EMBL" id="KAK7204159.1"/>
    </source>
</evidence>
<dbReference type="PROSITE" id="PS00463">
    <property type="entry name" value="ZN2_CY6_FUNGAL_1"/>
    <property type="match status" value="1"/>
</dbReference>
<keyword evidence="6" id="KW-1185">Reference proteome</keyword>
<dbReference type="SMART" id="SM00066">
    <property type="entry name" value="GAL4"/>
    <property type="match status" value="1"/>
</dbReference>
<evidence type="ECO:0000256" key="2">
    <source>
        <dbReference type="ARBA" id="ARBA00023242"/>
    </source>
</evidence>
<feature type="compositionally biased region" description="Low complexity" evidence="3">
    <location>
        <begin position="49"/>
        <end position="70"/>
    </location>
</feature>
<dbReference type="Gene3D" id="4.10.240.10">
    <property type="entry name" value="Zn(2)-C6 fungal-type DNA-binding domain"/>
    <property type="match status" value="1"/>
</dbReference>
<keyword evidence="1" id="KW-0479">Metal-binding</keyword>